<comment type="caution">
    <text evidence="1">The sequence shown here is derived from an EMBL/GenBank/DDBJ whole genome shotgun (WGS) entry which is preliminary data.</text>
</comment>
<keyword evidence="2" id="KW-1185">Reference proteome</keyword>
<proteinExistence type="predicted"/>
<sequence>MTETVVLSGLSFAITDYPSAHYQRYALSLNLLKINRPNHCEYSE</sequence>
<reference evidence="1 2" key="1">
    <citation type="submission" date="2023-01" db="EMBL/GenBank/DDBJ databases">
        <title>Novel diversity within Roseofilum (Cyanobacteria; Desertifilaceae) from marine benthic mats with descriptions of four novel species.</title>
        <authorList>
            <person name="Wang Y."/>
            <person name="Berthold D.E."/>
            <person name="Hu J."/>
            <person name="Lefler F.W."/>
            <person name="Laughinghouse H.D. IV."/>
        </authorList>
    </citation>
    <scope>NUCLEOTIDE SEQUENCE [LARGE SCALE GENOMIC DNA]</scope>
    <source>
        <strain evidence="1 2">BLCC-M91</strain>
    </source>
</reference>
<protein>
    <submittedName>
        <fullName evidence="1">Uncharacterized protein</fullName>
    </submittedName>
</protein>
<accession>A0ABT7BKP6</accession>
<dbReference type="Proteomes" id="UP001231370">
    <property type="component" value="Unassembled WGS sequence"/>
</dbReference>
<evidence type="ECO:0000313" key="2">
    <source>
        <dbReference type="Proteomes" id="UP001231370"/>
    </source>
</evidence>
<gene>
    <name evidence="1" type="ORF">PJF56_12855</name>
</gene>
<name>A0ABT7BKP6_9CYAN</name>
<evidence type="ECO:0000313" key="1">
    <source>
        <dbReference type="EMBL" id="MDJ1179755.1"/>
    </source>
</evidence>
<organism evidence="1 2">
    <name type="scientific">Roseofilum halophilum BLCC-M91</name>
    <dbReference type="NCBI Taxonomy" id="3022259"/>
    <lineage>
        <taxon>Bacteria</taxon>
        <taxon>Bacillati</taxon>
        <taxon>Cyanobacteriota</taxon>
        <taxon>Cyanophyceae</taxon>
        <taxon>Desertifilales</taxon>
        <taxon>Desertifilaceae</taxon>
        <taxon>Roseofilum</taxon>
        <taxon>Roseofilum halophilum</taxon>
    </lineage>
</organism>
<dbReference type="EMBL" id="JAQPOK010000091">
    <property type="protein sequence ID" value="MDJ1179755.1"/>
    <property type="molecule type" value="Genomic_DNA"/>
</dbReference>
<dbReference type="RefSeq" id="WP_283763059.1">
    <property type="nucleotide sequence ID" value="NZ_JAQPOK010000091.1"/>
</dbReference>